<sequence length="742" mass="81704">MSDLHQWATELLDQDRLALQDLRPLASSMMELRSSFTFGAYVRVKTGAHSETKDFPQLVSVFTRYIRQQFPDAPFLTFRLQMNEGASPHKDAQNTYLPSLVCNLSPGAPGGTWVEDSQGAHLKGCSDGEVRRGRIVQGESYRISARKYWHAAVLEGEARIVLIAWVPAGWRHLVPADVEWLKGVGFMLPTETAEDRAELSDWKGAGLVQSDIRTTLLRRTEHKTSAIRSLCLTHSSNKQHYGILGTMEATQAFLETPGSQEQMVQVLARWWSLIPEEWPALGLVGALLWLVLLVQAYHARTLLTRTMMAVLRVDARLQQLEAEVLGWRTSAMAAQGAHSKTPDVSGGDDTMHAEFDLHAQFVLACQDVRGMTMTTQHACDWMGSATKLISAQHDEMGDLTRAHIELSKAVNKMLDDVATRTAGNLSADWVQELKDALAPSVKVMKDLKSLMESGLNGVNQQLADQDLTPFKDTLKDFFIRFEDGCEKLTKGLDQLKQGAPQAASGTNQQVLDALGAMKTVLQNLGTPSKEVLDAVAAVKGAVDRCTQQGEKVEQVARAKTTSIYEEVGLLKGQNSQLHKDGYALMKNFEKKMEHQSAILDGFAGSLAQLTAAFGRPPVDSSGVTRLLDTALSQGELLKELEGHVGQMRDAHDELLQLTREVRERQPERAPYREPPRAAQGPPDVQQQARPQPQVIDLQSRIPLVRPVFSHAGVGVGAGIATVTYSDGTRAAIREDEIRAFTG</sequence>
<evidence type="ECO:0000313" key="2">
    <source>
        <dbReference type="EMBL" id="OLP91304.1"/>
    </source>
</evidence>
<feature type="region of interest" description="Disordered" evidence="1">
    <location>
        <begin position="663"/>
        <end position="691"/>
    </location>
</feature>
<comment type="caution">
    <text evidence="2">The sequence shown here is derived from an EMBL/GenBank/DDBJ whole genome shotgun (WGS) entry which is preliminary data.</text>
</comment>
<organism evidence="2 3">
    <name type="scientific">Symbiodinium microadriaticum</name>
    <name type="common">Dinoflagellate</name>
    <name type="synonym">Zooxanthella microadriatica</name>
    <dbReference type="NCBI Taxonomy" id="2951"/>
    <lineage>
        <taxon>Eukaryota</taxon>
        <taxon>Sar</taxon>
        <taxon>Alveolata</taxon>
        <taxon>Dinophyceae</taxon>
        <taxon>Suessiales</taxon>
        <taxon>Symbiodiniaceae</taxon>
        <taxon>Symbiodinium</taxon>
    </lineage>
</organism>
<accession>A0A1Q9D7Z0</accession>
<dbReference type="EMBL" id="LSRX01000671">
    <property type="protein sequence ID" value="OLP91304.1"/>
    <property type="molecule type" value="Genomic_DNA"/>
</dbReference>
<protein>
    <submittedName>
        <fullName evidence="2">Uncharacterized protein</fullName>
    </submittedName>
</protein>
<proteinExistence type="predicted"/>
<evidence type="ECO:0000256" key="1">
    <source>
        <dbReference type="SAM" id="MobiDB-lite"/>
    </source>
</evidence>
<evidence type="ECO:0000313" key="3">
    <source>
        <dbReference type="Proteomes" id="UP000186817"/>
    </source>
</evidence>
<dbReference type="AlphaFoldDB" id="A0A1Q9D7Z0"/>
<gene>
    <name evidence="2" type="ORF">AK812_SmicGene27013</name>
</gene>
<dbReference type="Proteomes" id="UP000186817">
    <property type="component" value="Unassembled WGS sequence"/>
</dbReference>
<reference evidence="2 3" key="1">
    <citation type="submission" date="2016-02" db="EMBL/GenBank/DDBJ databases">
        <title>Genome analysis of coral dinoflagellate symbionts highlights evolutionary adaptations to a symbiotic lifestyle.</title>
        <authorList>
            <person name="Aranda M."/>
            <person name="Li Y."/>
            <person name="Liew Y.J."/>
            <person name="Baumgarten S."/>
            <person name="Simakov O."/>
            <person name="Wilson M."/>
            <person name="Piel J."/>
            <person name="Ashoor H."/>
            <person name="Bougouffa S."/>
            <person name="Bajic V.B."/>
            <person name="Ryu T."/>
            <person name="Ravasi T."/>
            <person name="Bayer T."/>
            <person name="Micklem G."/>
            <person name="Kim H."/>
            <person name="Bhak J."/>
            <person name="Lajeunesse T.C."/>
            <person name="Voolstra C.R."/>
        </authorList>
    </citation>
    <scope>NUCLEOTIDE SEQUENCE [LARGE SCALE GENOMIC DNA]</scope>
    <source>
        <strain evidence="2 3">CCMP2467</strain>
    </source>
</reference>
<keyword evidence="3" id="KW-1185">Reference proteome</keyword>
<feature type="compositionally biased region" description="Basic and acidic residues" evidence="1">
    <location>
        <begin position="663"/>
        <end position="675"/>
    </location>
</feature>
<name>A0A1Q9D7Z0_SYMMI</name>
<dbReference type="OrthoDB" id="417912at2759"/>